<dbReference type="GO" id="GO:0019897">
    <property type="term" value="C:extrinsic component of plasma membrane"/>
    <property type="evidence" value="ECO:0007669"/>
    <property type="project" value="UniProtKB-UniRule"/>
</dbReference>
<feature type="binding site" evidence="10">
    <location>
        <position position="10"/>
    </location>
    <ligand>
        <name>Mn(2+)</name>
        <dbReference type="ChEBI" id="CHEBI:29035"/>
        <label>1</label>
    </ligand>
</feature>
<comment type="caution">
    <text evidence="10">Lacks conserved residue(s) required for the propagation of feature annotation.</text>
</comment>
<dbReference type="EC" id="3.6.1.54" evidence="10"/>
<keyword evidence="13" id="KW-1185">Reference proteome</keyword>
<dbReference type="PANTHER" id="PTHR34990:SF1">
    <property type="entry name" value="UDP-2,3-DIACYLGLUCOSAMINE HYDROLASE"/>
    <property type="match status" value="1"/>
</dbReference>
<dbReference type="CDD" id="cd07398">
    <property type="entry name" value="MPP_YbbF-LpxH"/>
    <property type="match status" value="1"/>
</dbReference>
<dbReference type="UniPathway" id="UPA00359">
    <property type="reaction ID" value="UER00480"/>
</dbReference>
<name>A0A110B569_HALHR</name>
<keyword evidence="5 10" id="KW-0479">Metal-binding</keyword>
<keyword evidence="1 10" id="KW-1003">Cell membrane</keyword>
<keyword evidence="6 10" id="KW-0378">Hydrolase</keyword>
<dbReference type="GO" id="GO:0005737">
    <property type="term" value="C:cytoplasm"/>
    <property type="evidence" value="ECO:0007669"/>
    <property type="project" value="InterPro"/>
</dbReference>
<keyword evidence="9 10" id="KW-0464">Manganese</keyword>
<dbReference type="InterPro" id="IPR004843">
    <property type="entry name" value="Calcineurin-like_PHP"/>
</dbReference>
<sequence>MAKPVLFIADLHLDPSRADIVQTFGRFLEREAPHAEAIYILGDLFEAWIGDDAISGDEPTIQLLNRAATRAPVYIMHGNRDFLLGERFCQLTGTHLLDEPSIVDIHGHRALILHGDSLCTEDHEYQDFRAMVRDPRWQQEFLALSIEQRLAKAREARDRSKSRNSELTEEIMDVSPQAVDEIMAKYDVQWLIHGHTHRPNIHRFDATAGPGARFVVGDWYEQGSVLRCTEQKWELETLALETG</sequence>
<dbReference type="InterPro" id="IPR043461">
    <property type="entry name" value="LpxH-like"/>
</dbReference>
<comment type="function">
    <text evidence="10">Hydrolyzes the pyrophosphate bond of UDP-2,3-diacylglucosamine to yield 2,3-diacylglucosamine 1-phosphate (lipid X) and UMP by catalyzing the attack of water at the alpha-P atom. Involved in the biosynthesis of lipid A, a phosphorylated glycolipid that anchors the lipopolysaccharide to the outer membrane of the cell.</text>
</comment>
<feature type="binding site" evidence="10">
    <location>
        <position position="195"/>
    </location>
    <ligand>
        <name>substrate</name>
    </ligand>
</feature>
<evidence type="ECO:0000259" key="11">
    <source>
        <dbReference type="Pfam" id="PF00149"/>
    </source>
</evidence>
<dbReference type="RefSeq" id="WP_096408725.1">
    <property type="nucleotide sequence ID" value="NZ_AP017372.2"/>
</dbReference>
<comment type="similarity">
    <text evidence="10">Belongs to the LpxH family.</text>
</comment>
<keyword evidence="7 10" id="KW-0443">Lipid metabolism</keyword>
<feature type="binding site" evidence="10">
    <location>
        <position position="79"/>
    </location>
    <ligand>
        <name>Mn(2+)</name>
        <dbReference type="ChEBI" id="CHEBI:29035"/>
        <label>2</label>
    </ligand>
</feature>
<dbReference type="GO" id="GO:0008758">
    <property type="term" value="F:UDP-2,3-diacylglucosamine hydrolase activity"/>
    <property type="evidence" value="ECO:0007669"/>
    <property type="project" value="UniProtKB-UniRule"/>
</dbReference>
<gene>
    <name evidence="10 12" type="primary">lpxH</name>
    <name evidence="12" type="ORF">HH1059_08750</name>
</gene>
<feature type="binding site" evidence="10">
    <location>
        <position position="114"/>
    </location>
    <ligand>
        <name>Mn(2+)</name>
        <dbReference type="ChEBI" id="CHEBI:29035"/>
        <label>2</label>
    </ligand>
</feature>
<dbReference type="InterPro" id="IPR010138">
    <property type="entry name" value="UDP-diacylglucosamine_Hdrlase"/>
</dbReference>
<evidence type="ECO:0000256" key="6">
    <source>
        <dbReference type="ARBA" id="ARBA00022801"/>
    </source>
</evidence>
<feature type="binding site" evidence="10">
    <location>
        <position position="122"/>
    </location>
    <ligand>
        <name>substrate</name>
    </ligand>
</feature>
<keyword evidence="8 10" id="KW-0472">Membrane</keyword>
<dbReference type="GO" id="GO:0030145">
    <property type="term" value="F:manganese ion binding"/>
    <property type="evidence" value="ECO:0007669"/>
    <property type="project" value="UniProtKB-UniRule"/>
</dbReference>
<comment type="pathway">
    <text evidence="10">Glycolipid biosynthesis; lipid IV(A) biosynthesis; lipid IV(A) from (3R)-3-hydroxytetradecanoyl-[acyl-carrier-protein] and UDP-N-acetyl-alpha-D-glucosamine: step 4/6.</text>
</comment>
<proteinExistence type="inferred from homology"/>
<feature type="binding site" evidence="10">
    <location>
        <position position="197"/>
    </location>
    <ligand>
        <name>Mn(2+)</name>
        <dbReference type="ChEBI" id="CHEBI:29035"/>
        <label>1</label>
    </ligand>
</feature>
<dbReference type="PANTHER" id="PTHR34990">
    <property type="entry name" value="UDP-2,3-DIACYLGLUCOSAMINE HYDROLASE-RELATED"/>
    <property type="match status" value="1"/>
</dbReference>
<dbReference type="HAMAP" id="MF_00575">
    <property type="entry name" value="LpxH"/>
    <property type="match status" value="1"/>
</dbReference>
<evidence type="ECO:0000313" key="13">
    <source>
        <dbReference type="Proteomes" id="UP000218890"/>
    </source>
</evidence>
<evidence type="ECO:0000256" key="4">
    <source>
        <dbReference type="ARBA" id="ARBA00022556"/>
    </source>
</evidence>
<feature type="binding site" evidence="10">
    <location>
        <position position="195"/>
    </location>
    <ligand>
        <name>Mn(2+)</name>
        <dbReference type="ChEBI" id="CHEBI:29035"/>
        <label>2</label>
    </ligand>
</feature>
<evidence type="ECO:0000256" key="1">
    <source>
        <dbReference type="ARBA" id="ARBA00022475"/>
    </source>
</evidence>
<evidence type="ECO:0000313" key="12">
    <source>
        <dbReference type="EMBL" id="BAU57568.1"/>
    </source>
</evidence>
<dbReference type="Pfam" id="PF00149">
    <property type="entry name" value="Metallophos"/>
    <property type="match status" value="1"/>
</dbReference>
<reference evidence="12" key="1">
    <citation type="submission" date="2016-02" db="EMBL/GenBank/DDBJ databases">
        <title>Halorhodospira halochloris DSM-1059 complete genome, version 2.</title>
        <authorList>
            <person name="Tsukatani Y."/>
        </authorList>
    </citation>
    <scope>NUCLEOTIDE SEQUENCE</scope>
    <source>
        <strain evidence="12">DSM 1059</strain>
    </source>
</reference>
<comment type="subcellular location">
    <subcellularLocation>
        <location evidence="10">Cell inner membrane</location>
        <topology evidence="10">Peripheral membrane protein</topology>
        <orientation evidence="10">Cytoplasmic side</orientation>
    </subcellularLocation>
</comment>
<feature type="binding site" evidence="10">
    <location>
        <position position="43"/>
    </location>
    <ligand>
        <name>Mn(2+)</name>
        <dbReference type="ChEBI" id="CHEBI:29035"/>
        <label>1</label>
    </ligand>
</feature>
<dbReference type="Gene3D" id="3.60.21.10">
    <property type="match status" value="1"/>
</dbReference>
<dbReference type="SUPFAM" id="SSF56300">
    <property type="entry name" value="Metallo-dependent phosphatases"/>
    <property type="match status" value="1"/>
</dbReference>
<evidence type="ECO:0000256" key="9">
    <source>
        <dbReference type="ARBA" id="ARBA00023211"/>
    </source>
</evidence>
<dbReference type="InterPro" id="IPR029052">
    <property type="entry name" value="Metallo-depent_PP-like"/>
</dbReference>
<dbReference type="NCBIfam" id="NF003743">
    <property type="entry name" value="PRK05340.1"/>
    <property type="match status" value="1"/>
</dbReference>
<evidence type="ECO:0000256" key="7">
    <source>
        <dbReference type="ARBA" id="ARBA00023098"/>
    </source>
</evidence>
<comment type="cofactor">
    <cofactor evidence="10">
        <name>Mn(2+)</name>
        <dbReference type="ChEBI" id="CHEBI:29035"/>
    </cofactor>
    <text evidence="10">Binds 2 Mn(2+) ions per subunit in a binuclear metal center.</text>
</comment>
<dbReference type="NCBIfam" id="TIGR01854">
    <property type="entry name" value="lipid_A_lpxH"/>
    <property type="match status" value="1"/>
</dbReference>
<feature type="binding site" evidence="10">
    <location>
        <position position="164"/>
    </location>
    <ligand>
        <name>substrate</name>
    </ligand>
</feature>
<comment type="catalytic activity">
    <reaction evidence="10">
        <text>UDP-2-N,3-O-bis[(3R)-3-hydroxytetradecanoyl]-alpha-D-glucosamine + H2O = 2-N,3-O-bis[(3R)-3-hydroxytetradecanoyl]-alpha-D-glucosaminyl 1-phosphate + UMP + 2 H(+)</text>
        <dbReference type="Rhea" id="RHEA:25213"/>
        <dbReference type="ChEBI" id="CHEBI:15377"/>
        <dbReference type="ChEBI" id="CHEBI:15378"/>
        <dbReference type="ChEBI" id="CHEBI:57865"/>
        <dbReference type="ChEBI" id="CHEBI:57957"/>
        <dbReference type="ChEBI" id="CHEBI:78847"/>
        <dbReference type="EC" id="3.6.1.54"/>
    </reaction>
</comment>
<keyword evidence="4 10" id="KW-0441">Lipid A biosynthesis</keyword>
<feature type="domain" description="Calcineurin-like phosphoesterase" evidence="11">
    <location>
        <begin position="4"/>
        <end position="199"/>
    </location>
</feature>
<evidence type="ECO:0000256" key="5">
    <source>
        <dbReference type="ARBA" id="ARBA00022723"/>
    </source>
</evidence>
<evidence type="ECO:0000256" key="3">
    <source>
        <dbReference type="ARBA" id="ARBA00022519"/>
    </source>
</evidence>
<dbReference type="EMBL" id="AP017372">
    <property type="protein sequence ID" value="BAU57568.1"/>
    <property type="molecule type" value="Genomic_DNA"/>
</dbReference>
<dbReference type="Proteomes" id="UP000218890">
    <property type="component" value="Chromosome"/>
</dbReference>
<evidence type="ECO:0000256" key="8">
    <source>
        <dbReference type="ARBA" id="ARBA00023136"/>
    </source>
</evidence>
<organism evidence="12 13">
    <name type="scientific">Halorhodospira halochloris</name>
    <name type="common">Ectothiorhodospira halochloris</name>
    <dbReference type="NCBI Taxonomy" id="1052"/>
    <lineage>
        <taxon>Bacteria</taxon>
        <taxon>Pseudomonadati</taxon>
        <taxon>Pseudomonadota</taxon>
        <taxon>Gammaproteobacteria</taxon>
        <taxon>Chromatiales</taxon>
        <taxon>Ectothiorhodospiraceae</taxon>
        <taxon>Halorhodospira</taxon>
    </lineage>
</organism>
<keyword evidence="3 10" id="KW-0997">Cell inner membrane</keyword>
<dbReference type="KEGG" id="hhk:HH1059_08750"/>
<dbReference type="GO" id="GO:0009245">
    <property type="term" value="P:lipid A biosynthetic process"/>
    <property type="evidence" value="ECO:0007669"/>
    <property type="project" value="UniProtKB-UniRule"/>
</dbReference>
<accession>A0A110B569</accession>
<evidence type="ECO:0000256" key="2">
    <source>
        <dbReference type="ARBA" id="ARBA00022516"/>
    </source>
</evidence>
<feature type="binding site" evidence="10">
    <location>
        <position position="12"/>
    </location>
    <ligand>
        <name>Mn(2+)</name>
        <dbReference type="ChEBI" id="CHEBI:29035"/>
        <label>1</label>
    </ligand>
</feature>
<protein>
    <recommendedName>
        <fullName evidence="10">UDP-2,3-diacylglucosamine hydrolase</fullName>
        <ecNumber evidence="10">3.6.1.54</ecNumber>
    </recommendedName>
    <alternativeName>
        <fullName evidence="10">UDP-2,3-diacylglucosamine diphosphatase</fullName>
    </alternativeName>
</protein>
<feature type="binding site" evidence="10">
    <location>
        <begin position="79"/>
        <end position="80"/>
    </location>
    <ligand>
        <name>substrate</name>
    </ligand>
</feature>
<feature type="binding site" evidence="10">
    <location>
        <position position="43"/>
    </location>
    <ligand>
        <name>Mn(2+)</name>
        <dbReference type="ChEBI" id="CHEBI:29035"/>
        <label>2</label>
    </ligand>
</feature>
<evidence type="ECO:0000256" key="10">
    <source>
        <dbReference type="HAMAP-Rule" id="MF_00575"/>
    </source>
</evidence>
<feature type="binding site" evidence="10">
    <location>
        <position position="160"/>
    </location>
    <ligand>
        <name>substrate</name>
    </ligand>
</feature>
<dbReference type="OrthoDB" id="9783283at2"/>
<dbReference type="AlphaFoldDB" id="A0A110B569"/>
<keyword evidence="2 10" id="KW-0444">Lipid biosynthesis</keyword>